<evidence type="ECO:0000313" key="10">
    <source>
        <dbReference type="Proteomes" id="UP000243579"/>
    </source>
</evidence>
<name>A0A1V9Y5T3_ACHHY</name>
<dbReference type="PROSITE" id="PS00107">
    <property type="entry name" value="PROTEIN_KINASE_ATP"/>
    <property type="match status" value="1"/>
</dbReference>
<evidence type="ECO:0000313" key="9">
    <source>
        <dbReference type="EMBL" id="OQR81083.1"/>
    </source>
</evidence>
<evidence type="ECO:0000256" key="5">
    <source>
        <dbReference type="ARBA" id="ARBA00022840"/>
    </source>
</evidence>
<dbReference type="GO" id="GO:0035556">
    <property type="term" value="P:intracellular signal transduction"/>
    <property type="evidence" value="ECO:0007669"/>
    <property type="project" value="TreeGrafter"/>
</dbReference>
<organism evidence="9 10">
    <name type="scientific">Achlya hypogyna</name>
    <name type="common">Oomycete</name>
    <name type="synonym">Protoachlya hypogyna</name>
    <dbReference type="NCBI Taxonomy" id="1202772"/>
    <lineage>
        <taxon>Eukaryota</taxon>
        <taxon>Sar</taxon>
        <taxon>Stramenopiles</taxon>
        <taxon>Oomycota</taxon>
        <taxon>Saprolegniomycetes</taxon>
        <taxon>Saprolegniales</taxon>
        <taxon>Achlyaceae</taxon>
        <taxon>Achlya</taxon>
    </lineage>
</organism>
<gene>
    <name evidence="9" type="ORF">ACHHYP_16788</name>
</gene>
<evidence type="ECO:0000259" key="8">
    <source>
        <dbReference type="PROSITE" id="PS50011"/>
    </source>
</evidence>
<keyword evidence="5 6" id="KW-0067">ATP-binding</keyword>
<dbReference type="SMART" id="SM00220">
    <property type="entry name" value="S_TKc"/>
    <property type="match status" value="1"/>
</dbReference>
<evidence type="ECO:0000256" key="2">
    <source>
        <dbReference type="ARBA" id="ARBA00022679"/>
    </source>
</evidence>
<comment type="caution">
    <text evidence="9">The sequence shown here is derived from an EMBL/GenBank/DDBJ whole genome shotgun (WGS) entry which is preliminary data.</text>
</comment>
<dbReference type="InterPro" id="IPR011009">
    <property type="entry name" value="Kinase-like_dom_sf"/>
</dbReference>
<evidence type="ECO:0000256" key="1">
    <source>
        <dbReference type="ARBA" id="ARBA00022527"/>
    </source>
</evidence>
<proteinExistence type="inferred from homology"/>
<keyword evidence="3 6" id="KW-0547">Nucleotide-binding</keyword>
<keyword evidence="10" id="KW-1185">Reference proteome</keyword>
<dbReference type="Pfam" id="PF00069">
    <property type="entry name" value="Pkinase"/>
    <property type="match status" value="1"/>
</dbReference>
<dbReference type="GO" id="GO:0004674">
    <property type="term" value="F:protein serine/threonine kinase activity"/>
    <property type="evidence" value="ECO:0007669"/>
    <property type="project" value="UniProtKB-KW"/>
</dbReference>
<dbReference type="PROSITE" id="PS50011">
    <property type="entry name" value="PROTEIN_KINASE_DOM"/>
    <property type="match status" value="1"/>
</dbReference>
<evidence type="ECO:0000256" key="3">
    <source>
        <dbReference type="ARBA" id="ARBA00022741"/>
    </source>
</evidence>
<dbReference type="GO" id="GO:0007059">
    <property type="term" value="P:chromosome segregation"/>
    <property type="evidence" value="ECO:0007669"/>
    <property type="project" value="TreeGrafter"/>
</dbReference>
<feature type="domain" description="Protein kinase" evidence="8">
    <location>
        <begin position="181"/>
        <end position="445"/>
    </location>
</feature>
<keyword evidence="4 9" id="KW-0418">Kinase</keyword>
<dbReference type="GO" id="GO:0005634">
    <property type="term" value="C:nucleus"/>
    <property type="evidence" value="ECO:0007669"/>
    <property type="project" value="TreeGrafter"/>
</dbReference>
<dbReference type="SUPFAM" id="SSF56112">
    <property type="entry name" value="Protein kinase-like (PK-like)"/>
    <property type="match status" value="1"/>
</dbReference>
<keyword evidence="1 7" id="KW-0723">Serine/threonine-protein kinase</keyword>
<accession>A0A1V9Y5T3</accession>
<dbReference type="PROSITE" id="PS00108">
    <property type="entry name" value="PROTEIN_KINASE_ST"/>
    <property type="match status" value="1"/>
</dbReference>
<keyword evidence="2" id="KW-0808">Transferase</keyword>
<dbReference type="OrthoDB" id="346907at2759"/>
<comment type="similarity">
    <text evidence="7">Belongs to the protein kinase superfamily.</text>
</comment>
<evidence type="ECO:0000256" key="6">
    <source>
        <dbReference type="PROSITE-ProRule" id="PRU10141"/>
    </source>
</evidence>
<dbReference type="InterPro" id="IPR008271">
    <property type="entry name" value="Ser/Thr_kinase_AS"/>
</dbReference>
<dbReference type="EMBL" id="JNBR01002837">
    <property type="protein sequence ID" value="OQR81083.1"/>
    <property type="molecule type" value="Genomic_DNA"/>
</dbReference>
<evidence type="ECO:0000256" key="7">
    <source>
        <dbReference type="RuleBase" id="RU000304"/>
    </source>
</evidence>
<reference evidence="9 10" key="1">
    <citation type="journal article" date="2014" name="Genome Biol. Evol.">
        <title>The secreted proteins of Achlya hypogyna and Thraustotheca clavata identify the ancestral oomycete secretome and reveal gene acquisitions by horizontal gene transfer.</title>
        <authorList>
            <person name="Misner I."/>
            <person name="Blouin N."/>
            <person name="Leonard G."/>
            <person name="Richards T.A."/>
            <person name="Lane C.E."/>
        </authorList>
    </citation>
    <scope>NUCLEOTIDE SEQUENCE [LARGE SCALE GENOMIC DNA]</scope>
    <source>
        <strain evidence="9 10">ATCC 48635</strain>
    </source>
</reference>
<feature type="binding site" evidence="6">
    <location>
        <position position="210"/>
    </location>
    <ligand>
        <name>ATP</name>
        <dbReference type="ChEBI" id="CHEBI:30616"/>
    </ligand>
</feature>
<dbReference type="InterPro" id="IPR017441">
    <property type="entry name" value="Protein_kinase_ATP_BS"/>
</dbReference>
<dbReference type="InterPro" id="IPR000719">
    <property type="entry name" value="Prot_kinase_dom"/>
</dbReference>
<dbReference type="Gene3D" id="1.10.510.10">
    <property type="entry name" value="Transferase(Phosphotransferase) domain 1"/>
    <property type="match status" value="1"/>
</dbReference>
<dbReference type="STRING" id="1202772.A0A1V9Y5T3"/>
<evidence type="ECO:0000256" key="4">
    <source>
        <dbReference type="ARBA" id="ARBA00022777"/>
    </source>
</evidence>
<dbReference type="Proteomes" id="UP000243579">
    <property type="component" value="Unassembled WGS sequence"/>
</dbReference>
<dbReference type="GO" id="GO:0005524">
    <property type="term" value="F:ATP binding"/>
    <property type="evidence" value="ECO:0007669"/>
    <property type="project" value="UniProtKB-UniRule"/>
</dbReference>
<protein>
    <submittedName>
        <fullName evidence="9">Protein kinase</fullName>
    </submittedName>
</protein>
<dbReference type="PANTHER" id="PTHR22974">
    <property type="entry name" value="MIXED LINEAGE PROTEIN KINASE"/>
    <property type="match status" value="1"/>
</dbReference>
<dbReference type="PANTHER" id="PTHR22974:SF23">
    <property type="entry name" value="TOUSLED-LIKE KINASE, ISOFORM G"/>
    <property type="match status" value="1"/>
</dbReference>
<sequence>MEDLTETMGGAMDDSDIIDIGVRAPADMTKMSWTVGPDGIVMGTPSEEPIQWGQAAVKGLERQLGTLRCSSVAPPACGDAWRSEFHIETIRLKQALEALGNEVERRRRDLGLEDLYVKRTLGTGDMGNPMFAAYMQTLQDKYMANFHAFEAEKAHYRRQEKKVLLHSTTAFGDLPFLAQRYQLKALIGHGGNSEVWEALDTQTQALRAIKICAKVHQAEQEYYNHQMFLNSPHTVRVHGPLLCTDHRGHSFSLMVMDRMECDLYQYMENLGKPCDIAFARHLLFQLLLSLDYLHQKNMAHCDLKPANVLLETVATGQLRLTDFHLSRPKSSIILVGQNASPAFAPPEWYLLSPGEAVAQGATYEKFDIWAVGLIFYMLVCHAHPLGTQSSKSDMTLRMKAYREDPTLPMPPHLPPDAQHLLRQCLHLDWHVRPTVKELLAVVCYR</sequence>
<dbReference type="AlphaFoldDB" id="A0A1V9Y5T3"/>